<dbReference type="InterPro" id="IPR001977">
    <property type="entry name" value="Depp_CoAkinase"/>
</dbReference>
<comment type="catalytic activity">
    <reaction evidence="5">
        <text>3'-dephospho-CoA + ATP = ADP + CoA + H(+)</text>
        <dbReference type="Rhea" id="RHEA:18245"/>
        <dbReference type="ChEBI" id="CHEBI:15378"/>
        <dbReference type="ChEBI" id="CHEBI:30616"/>
        <dbReference type="ChEBI" id="CHEBI:57287"/>
        <dbReference type="ChEBI" id="CHEBI:57328"/>
        <dbReference type="ChEBI" id="CHEBI:456216"/>
        <dbReference type="EC" id="2.7.1.24"/>
    </reaction>
</comment>
<dbReference type="STRING" id="1125411.W908_08385"/>
<evidence type="ECO:0000256" key="6">
    <source>
        <dbReference type="NCBIfam" id="TIGR00152"/>
    </source>
</evidence>
<evidence type="ECO:0000313" key="8">
    <source>
        <dbReference type="Proteomes" id="UP000068905"/>
    </source>
</evidence>
<dbReference type="GO" id="GO:0005737">
    <property type="term" value="C:cytoplasm"/>
    <property type="evidence" value="ECO:0007669"/>
    <property type="project" value="UniProtKB-SubCell"/>
</dbReference>
<keyword evidence="8" id="KW-1185">Reference proteome</keyword>
<evidence type="ECO:0000256" key="1">
    <source>
        <dbReference type="ARBA" id="ARBA00009018"/>
    </source>
</evidence>
<dbReference type="UniPathway" id="UPA00241">
    <property type="reaction ID" value="UER00356"/>
</dbReference>
<keyword evidence="4 5" id="KW-0173">Coenzyme A biosynthesis</keyword>
<dbReference type="AlphaFoldDB" id="A0A0M4LEK4"/>
<dbReference type="GO" id="GO:0005524">
    <property type="term" value="F:ATP binding"/>
    <property type="evidence" value="ECO:0007669"/>
    <property type="project" value="UniProtKB-UniRule"/>
</dbReference>
<protein>
    <recommendedName>
        <fullName evidence="5 6">Dephospho-CoA kinase</fullName>
        <ecNumber evidence="5 6">2.7.1.24</ecNumber>
    </recommendedName>
    <alternativeName>
        <fullName evidence="5">Dephosphocoenzyme A kinase</fullName>
    </alternativeName>
</protein>
<name>A0A0M4LEK4_9GAMM</name>
<keyword evidence="5 7" id="KW-0418">Kinase</keyword>
<feature type="binding site" evidence="5">
    <location>
        <begin position="15"/>
        <end position="20"/>
    </location>
    <ligand>
        <name>ATP</name>
        <dbReference type="ChEBI" id="CHEBI:30616"/>
    </ligand>
</feature>
<organism evidence="7 8">
    <name type="scientific">Candidatus Pseudothioglobus singularis PS1</name>
    <dbReference type="NCBI Taxonomy" id="1125411"/>
    <lineage>
        <taxon>Bacteria</taxon>
        <taxon>Pseudomonadati</taxon>
        <taxon>Pseudomonadota</taxon>
        <taxon>Gammaproteobacteria</taxon>
        <taxon>Candidatus Pseudothioglobaceae</taxon>
        <taxon>Candidatus Pseudothioglobus</taxon>
    </lineage>
</organism>
<dbReference type="PANTHER" id="PTHR10695:SF46">
    <property type="entry name" value="BIFUNCTIONAL COENZYME A SYNTHASE-RELATED"/>
    <property type="match status" value="1"/>
</dbReference>
<evidence type="ECO:0000256" key="2">
    <source>
        <dbReference type="ARBA" id="ARBA00022741"/>
    </source>
</evidence>
<dbReference type="PANTHER" id="PTHR10695">
    <property type="entry name" value="DEPHOSPHO-COA KINASE-RELATED"/>
    <property type="match status" value="1"/>
</dbReference>
<dbReference type="EMBL" id="CP006911">
    <property type="protein sequence ID" value="ALE02519.1"/>
    <property type="molecule type" value="Genomic_DNA"/>
</dbReference>
<comment type="subcellular location">
    <subcellularLocation>
        <location evidence="5">Cytoplasm</location>
    </subcellularLocation>
</comment>
<gene>
    <name evidence="5" type="primary">coaE</name>
    <name evidence="7" type="ORF">W908_08385</name>
</gene>
<dbReference type="RefSeq" id="WP_053820701.1">
    <property type="nucleotide sequence ID" value="NZ_CP006911.1"/>
</dbReference>
<dbReference type="SUPFAM" id="SSF52540">
    <property type="entry name" value="P-loop containing nucleoside triphosphate hydrolases"/>
    <property type="match status" value="1"/>
</dbReference>
<evidence type="ECO:0000313" key="7">
    <source>
        <dbReference type="EMBL" id="ALE02519.1"/>
    </source>
</evidence>
<dbReference type="Proteomes" id="UP000068905">
    <property type="component" value="Chromosome"/>
</dbReference>
<evidence type="ECO:0000256" key="5">
    <source>
        <dbReference type="HAMAP-Rule" id="MF_00376"/>
    </source>
</evidence>
<dbReference type="HAMAP" id="MF_00376">
    <property type="entry name" value="Dephospho_CoA_kinase"/>
    <property type="match status" value="1"/>
</dbReference>
<evidence type="ECO:0000256" key="3">
    <source>
        <dbReference type="ARBA" id="ARBA00022840"/>
    </source>
</evidence>
<dbReference type="GO" id="GO:0004140">
    <property type="term" value="F:dephospho-CoA kinase activity"/>
    <property type="evidence" value="ECO:0007669"/>
    <property type="project" value="UniProtKB-UniRule"/>
</dbReference>
<comment type="function">
    <text evidence="5">Catalyzes the phosphorylation of the 3'-hydroxyl group of dephosphocoenzyme A to form coenzyme A.</text>
</comment>
<proteinExistence type="inferred from homology"/>
<keyword evidence="5" id="KW-0963">Cytoplasm</keyword>
<dbReference type="GO" id="GO:0015937">
    <property type="term" value="P:coenzyme A biosynthetic process"/>
    <property type="evidence" value="ECO:0007669"/>
    <property type="project" value="UniProtKB-UniRule"/>
</dbReference>
<dbReference type="KEGG" id="tsn:W908_08385"/>
<sequence>MAGKVLKVALTGGIASGKSLVSDLLAIYGCHIIDLDVISREVVLPGTEGLNELVESFGDSILLSDGSLDRKNLRDVLYKKGRNRAKIEQILHPKILQKMKSSMEIFKEGVMVVVIPLLVEKELWGPFDRAIVVDCDVDIQINRLTARENIDSAKAHTMLLAQASREQRVQLGDHLPTDIIDNNSKISDLKDSIESLSQKLFAIV</sequence>
<reference evidence="7 8" key="1">
    <citation type="journal article" date="2015" name="Genome Announc.">
        <title>Genome Sequence of 'Candidatus Thioglobus singularis' Strain PS1, a Mixotroph from the SUP05 Clade of Marine Gammaproteobacteria.</title>
        <authorList>
            <person name="Marshall K.T."/>
            <person name="Morris R.M."/>
        </authorList>
    </citation>
    <scope>NUCLEOTIDE SEQUENCE [LARGE SCALE GENOMIC DNA]</scope>
    <source>
        <strain evidence="7 8">PS1</strain>
    </source>
</reference>
<dbReference type="PATRIC" id="fig|1125411.7.peg.1649"/>
<comment type="similarity">
    <text evidence="1 5">Belongs to the CoaE family.</text>
</comment>
<dbReference type="PROSITE" id="PS51219">
    <property type="entry name" value="DPCK"/>
    <property type="match status" value="1"/>
</dbReference>
<accession>A0A0M4LEK4</accession>
<dbReference type="Gene3D" id="3.40.50.300">
    <property type="entry name" value="P-loop containing nucleotide triphosphate hydrolases"/>
    <property type="match status" value="1"/>
</dbReference>
<dbReference type="OrthoDB" id="9812943at2"/>
<dbReference type="InterPro" id="IPR027417">
    <property type="entry name" value="P-loop_NTPase"/>
</dbReference>
<evidence type="ECO:0000256" key="4">
    <source>
        <dbReference type="ARBA" id="ARBA00022993"/>
    </source>
</evidence>
<comment type="pathway">
    <text evidence="5">Cofactor biosynthesis; coenzyme A biosynthesis; CoA from (R)-pantothenate: step 5/5.</text>
</comment>
<keyword evidence="3 5" id="KW-0067">ATP-binding</keyword>
<dbReference type="EC" id="2.7.1.24" evidence="5 6"/>
<dbReference type="Pfam" id="PF01121">
    <property type="entry name" value="CoaE"/>
    <property type="match status" value="1"/>
</dbReference>
<dbReference type="NCBIfam" id="TIGR00152">
    <property type="entry name" value="dephospho-CoA kinase"/>
    <property type="match status" value="1"/>
</dbReference>
<keyword evidence="5" id="KW-0808">Transferase</keyword>
<keyword evidence="2 5" id="KW-0547">Nucleotide-binding</keyword>
<dbReference type="CDD" id="cd02022">
    <property type="entry name" value="DPCK"/>
    <property type="match status" value="1"/>
</dbReference>